<evidence type="ECO:0000313" key="2">
    <source>
        <dbReference type="EMBL" id="CAH2074131.1"/>
    </source>
</evidence>
<sequence length="633" mass="71055">MEVAGQWRREWAGTAEYGKVTEGGVTKRVARAMEVLNASAPGARVRVLRAAYHSTAGPGIPASSYMLQSSRRVISSGYNFVEPNSLPSKPLEISSIPFDIGIDTDTNAVKPNYKVTEPDDIEISEPSKWRSASGKSSIRLPSEESSSTADNTSIIDLDSRTHQSNSFKNHIFDNSHENVKTINPKNNRVSPLLDSPVTLSTLKYKSLLNGSDDWNNRRKSYSFEDTTPLNKNIIERIDRFAIESSTDSGICKSSEVVNDIENTRYHKPTKEKKSGIPDETFKDWLVKNRINLGSHSMKPLREHSMTPDRLSENNITLQSTGKMCITLPVTIEVEDDQKQPQMSDESDRKSKKVGFCKTELHFAADTGTVNIIATDEKPPPTNDFRRRRSAFVPINDRFEKSVTLFGEKIDFNESGNSEYSCNYSATEISDSDENTAATKSILKNKIPKPKPYLLGENMVIGNDDVINKKGSLDNDVSVTGVSLINSQLKANGKYSKECSSDYCSSKLGSMDFTTKSYRTTNEGTFTKSSFKKHDKTSLETNKKRSEYVINYDDKNGTVSSVRKLKSLKLSSEPKKNYSKANKENANEHNGRLKQINKIALQQIADQQRDQYEKGYMDKTRNRKKYVHKPCQLL</sequence>
<feature type="region of interest" description="Disordered" evidence="1">
    <location>
        <begin position="570"/>
        <end position="591"/>
    </location>
</feature>
<reference evidence="2" key="1">
    <citation type="submission" date="2022-03" db="EMBL/GenBank/DDBJ databases">
        <authorList>
            <person name="Martin H S."/>
        </authorList>
    </citation>
    <scope>NUCLEOTIDE SEQUENCE</scope>
</reference>
<feature type="compositionally biased region" description="Basic and acidic residues" evidence="1">
    <location>
        <begin position="571"/>
        <end position="590"/>
    </location>
</feature>
<feature type="region of interest" description="Disordered" evidence="1">
    <location>
        <begin position="111"/>
        <end position="154"/>
    </location>
</feature>
<dbReference type="EMBL" id="OW152819">
    <property type="protein sequence ID" value="CAH2074131.1"/>
    <property type="molecule type" value="Genomic_DNA"/>
</dbReference>
<keyword evidence="3" id="KW-1185">Reference proteome</keyword>
<proteinExistence type="predicted"/>
<gene>
    <name evidence="2" type="ORF">IPOD504_LOCUS15935</name>
</gene>
<feature type="compositionally biased region" description="Basic and acidic residues" evidence="1">
    <location>
        <begin position="609"/>
        <end position="619"/>
    </location>
</feature>
<protein>
    <submittedName>
        <fullName evidence="2">Uncharacterized protein</fullName>
    </submittedName>
</protein>
<evidence type="ECO:0000256" key="1">
    <source>
        <dbReference type="SAM" id="MobiDB-lite"/>
    </source>
</evidence>
<evidence type="ECO:0000313" key="3">
    <source>
        <dbReference type="Proteomes" id="UP000837857"/>
    </source>
</evidence>
<dbReference type="Proteomes" id="UP000837857">
    <property type="component" value="Chromosome 7"/>
</dbReference>
<feature type="non-terminal residue" evidence="2">
    <location>
        <position position="633"/>
    </location>
</feature>
<accession>A0ABN8J458</accession>
<feature type="region of interest" description="Disordered" evidence="1">
    <location>
        <begin position="609"/>
        <end position="633"/>
    </location>
</feature>
<organism evidence="2 3">
    <name type="scientific">Iphiclides podalirius</name>
    <name type="common">scarce swallowtail</name>
    <dbReference type="NCBI Taxonomy" id="110791"/>
    <lineage>
        <taxon>Eukaryota</taxon>
        <taxon>Metazoa</taxon>
        <taxon>Ecdysozoa</taxon>
        <taxon>Arthropoda</taxon>
        <taxon>Hexapoda</taxon>
        <taxon>Insecta</taxon>
        <taxon>Pterygota</taxon>
        <taxon>Neoptera</taxon>
        <taxon>Endopterygota</taxon>
        <taxon>Lepidoptera</taxon>
        <taxon>Glossata</taxon>
        <taxon>Ditrysia</taxon>
        <taxon>Papilionoidea</taxon>
        <taxon>Papilionidae</taxon>
        <taxon>Papilioninae</taxon>
        <taxon>Iphiclides</taxon>
    </lineage>
</organism>
<name>A0ABN8J458_9NEOP</name>